<accession>A0AAU7JMR6</accession>
<proteinExistence type="predicted"/>
<name>A0AAU7JMR6_9HYPH</name>
<dbReference type="InterPro" id="IPR010710">
    <property type="entry name" value="DUF1289"/>
</dbReference>
<sequence>MSIVSPCIKVCSIDPATGYCVGCGRSRPEIAGWSRMSDAERDGVMAALDDRPRMAQFAVAMDCATCGACAGRTAQA</sequence>
<dbReference type="EMBL" id="CP157484">
    <property type="protein sequence ID" value="XBO41580.1"/>
    <property type="molecule type" value="Genomic_DNA"/>
</dbReference>
<dbReference type="AlphaFoldDB" id="A0AAU7JMR6"/>
<dbReference type="PANTHER" id="PTHR35175">
    <property type="entry name" value="DUF1289 DOMAIN-CONTAINING PROTEIN"/>
    <property type="match status" value="1"/>
</dbReference>
<dbReference type="RefSeq" id="WP_406858435.1">
    <property type="nucleotide sequence ID" value="NZ_CP157484.1"/>
</dbReference>
<gene>
    <name evidence="1" type="ORF">ABEG18_12735</name>
</gene>
<dbReference type="Pfam" id="PF06945">
    <property type="entry name" value="DUF1289"/>
    <property type="match status" value="1"/>
</dbReference>
<organism evidence="1">
    <name type="scientific">Alsobacter sp. KACC 23698</name>
    <dbReference type="NCBI Taxonomy" id="3149229"/>
    <lineage>
        <taxon>Bacteria</taxon>
        <taxon>Pseudomonadati</taxon>
        <taxon>Pseudomonadota</taxon>
        <taxon>Alphaproteobacteria</taxon>
        <taxon>Hyphomicrobiales</taxon>
        <taxon>Alsobacteraceae</taxon>
        <taxon>Alsobacter</taxon>
    </lineage>
</organism>
<protein>
    <submittedName>
        <fullName evidence="1">DUF1289 domain-containing protein</fullName>
    </submittedName>
</protein>
<reference evidence="1" key="1">
    <citation type="submission" date="2024-05" db="EMBL/GenBank/DDBJ databases">
        <authorList>
            <person name="Kim S."/>
            <person name="Heo J."/>
            <person name="Choi H."/>
            <person name="Choi Y."/>
            <person name="Kwon S.-W."/>
            <person name="Kim Y."/>
        </authorList>
    </citation>
    <scope>NUCLEOTIDE SEQUENCE</scope>
    <source>
        <strain evidence="1">KACC 23698</strain>
    </source>
</reference>
<evidence type="ECO:0000313" key="1">
    <source>
        <dbReference type="EMBL" id="XBO41580.1"/>
    </source>
</evidence>
<dbReference type="PANTHER" id="PTHR35175:SF2">
    <property type="entry name" value="DUF1289 DOMAIN-CONTAINING PROTEIN"/>
    <property type="match status" value="1"/>
</dbReference>